<dbReference type="SMART" id="SM00015">
    <property type="entry name" value="IQ"/>
    <property type="match status" value="3"/>
</dbReference>
<dbReference type="OrthoDB" id="8964043at2759"/>
<dbReference type="PROSITE" id="PS50096">
    <property type="entry name" value="IQ"/>
    <property type="match status" value="2"/>
</dbReference>
<dbReference type="InterPro" id="IPR000048">
    <property type="entry name" value="IQ_motif_EF-hand-BS"/>
</dbReference>
<dbReference type="InterPro" id="IPR027417">
    <property type="entry name" value="P-loop_NTPase"/>
</dbReference>
<organism evidence="2 3">
    <name type="scientific">Liparis tanakae</name>
    <name type="common">Tanaka's snailfish</name>
    <dbReference type="NCBI Taxonomy" id="230148"/>
    <lineage>
        <taxon>Eukaryota</taxon>
        <taxon>Metazoa</taxon>
        <taxon>Chordata</taxon>
        <taxon>Craniata</taxon>
        <taxon>Vertebrata</taxon>
        <taxon>Euteleostomi</taxon>
        <taxon>Actinopterygii</taxon>
        <taxon>Neopterygii</taxon>
        <taxon>Teleostei</taxon>
        <taxon>Neoteleostei</taxon>
        <taxon>Acanthomorphata</taxon>
        <taxon>Eupercaria</taxon>
        <taxon>Perciformes</taxon>
        <taxon>Cottioidei</taxon>
        <taxon>Cottales</taxon>
        <taxon>Liparidae</taxon>
        <taxon>Liparis</taxon>
    </lineage>
</organism>
<evidence type="ECO:0000256" key="1">
    <source>
        <dbReference type="SAM" id="MobiDB-lite"/>
    </source>
</evidence>
<sequence length="150" mass="17744">MKEHLEHRLEKDRDDVRSKAAMVIRAHVLTFSARKHFRRVRSSVVALQKHFRKHLQRRRFVKRRAAALVLQRHRRGQVARTRVRKLRGEKQKREEEEKKKEEREKKKTAGEGEREDVSEGAEKADDSASTPVRLLFLPCLQKHSSSSHNL</sequence>
<dbReference type="AlphaFoldDB" id="A0A4Z2E7X6"/>
<feature type="compositionally biased region" description="Basic and acidic residues" evidence="1">
    <location>
        <begin position="86"/>
        <end position="126"/>
    </location>
</feature>
<protein>
    <submittedName>
        <fullName evidence="2">Unconventional myosin-X</fullName>
    </submittedName>
</protein>
<dbReference type="Proteomes" id="UP000314294">
    <property type="component" value="Unassembled WGS sequence"/>
</dbReference>
<evidence type="ECO:0000313" key="3">
    <source>
        <dbReference type="Proteomes" id="UP000314294"/>
    </source>
</evidence>
<feature type="compositionally biased region" description="Basic residues" evidence="1">
    <location>
        <begin position="71"/>
        <end position="85"/>
    </location>
</feature>
<dbReference type="EMBL" id="SRLO01014100">
    <property type="protein sequence ID" value="TNN24861.1"/>
    <property type="molecule type" value="Genomic_DNA"/>
</dbReference>
<gene>
    <name evidence="2" type="primary">MYO10_3</name>
    <name evidence="2" type="ORF">EYF80_065013</name>
</gene>
<comment type="caution">
    <text evidence="2">The sequence shown here is derived from an EMBL/GenBank/DDBJ whole genome shotgun (WGS) entry which is preliminary data.</text>
</comment>
<feature type="region of interest" description="Disordered" evidence="1">
    <location>
        <begin position="71"/>
        <end position="129"/>
    </location>
</feature>
<dbReference type="SUPFAM" id="SSF52540">
    <property type="entry name" value="P-loop containing nucleoside triphosphate hydrolases"/>
    <property type="match status" value="1"/>
</dbReference>
<keyword evidence="3" id="KW-1185">Reference proteome</keyword>
<proteinExistence type="predicted"/>
<dbReference type="PANTHER" id="PTHR46049">
    <property type="entry name" value="AGAP003327-PA"/>
    <property type="match status" value="1"/>
</dbReference>
<reference evidence="2 3" key="1">
    <citation type="submission" date="2019-03" db="EMBL/GenBank/DDBJ databases">
        <title>First draft genome of Liparis tanakae, snailfish: a comprehensive survey of snailfish specific genes.</title>
        <authorList>
            <person name="Kim W."/>
            <person name="Song I."/>
            <person name="Jeong J.-H."/>
            <person name="Kim D."/>
            <person name="Kim S."/>
            <person name="Ryu S."/>
            <person name="Song J.Y."/>
            <person name="Lee S.K."/>
        </authorList>
    </citation>
    <scope>NUCLEOTIDE SEQUENCE [LARGE SCALE GENOMIC DNA]</scope>
    <source>
        <tissue evidence="2">Muscle</tissue>
    </source>
</reference>
<dbReference type="Gene3D" id="1.20.5.190">
    <property type="match status" value="1"/>
</dbReference>
<evidence type="ECO:0000313" key="2">
    <source>
        <dbReference type="EMBL" id="TNN24861.1"/>
    </source>
</evidence>
<accession>A0A4Z2E7X6</accession>
<dbReference type="PANTHER" id="PTHR46049:SF9">
    <property type="entry name" value="MYOSIN X,-LIKE 1"/>
    <property type="match status" value="1"/>
</dbReference>
<name>A0A4Z2E7X6_9TELE</name>
<dbReference type="GO" id="GO:0048675">
    <property type="term" value="P:axon extension"/>
    <property type="evidence" value="ECO:0007669"/>
    <property type="project" value="TreeGrafter"/>
</dbReference>
<dbReference type="GO" id="GO:0044295">
    <property type="term" value="C:axonal growth cone"/>
    <property type="evidence" value="ECO:0007669"/>
    <property type="project" value="TreeGrafter"/>
</dbReference>
<dbReference type="InterPro" id="IPR051724">
    <property type="entry name" value="Actin_motor_Myosin"/>
</dbReference>
<dbReference type="Pfam" id="PF00612">
    <property type="entry name" value="IQ"/>
    <property type="match status" value="2"/>
</dbReference>